<evidence type="ECO:0000259" key="3">
    <source>
        <dbReference type="PROSITE" id="PS50048"/>
    </source>
</evidence>
<accession>A0A6A6E371</accession>
<evidence type="ECO:0000256" key="1">
    <source>
        <dbReference type="ARBA" id="ARBA00023242"/>
    </source>
</evidence>
<dbReference type="PANTHER" id="PTHR35392">
    <property type="entry name" value="ZN(II)2CYS6 TRANSCRIPTION FACTOR (EUROFUNG)-RELATED-RELATED"/>
    <property type="match status" value="1"/>
</dbReference>
<dbReference type="InterPro" id="IPR052973">
    <property type="entry name" value="Fungal_sec-metab_reg_TF"/>
</dbReference>
<dbReference type="AlphaFoldDB" id="A0A6A6E371"/>
<evidence type="ECO:0000256" key="2">
    <source>
        <dbReference type="SAM" id="MobiDB-lite"/>
    </source>
</evidence>
<name>A0A6A6E371_9PEZI</name>
<organism evidence="4 5">
    <name type="scientific">Zopfia rhizophila CBS 207.26</name>
    <dbReference type="NCBI Taxonomy" id="1314779"/>
    <lineage>
        <taxon>Eukaryota</taxon>
        <taxon>Fungi</taxon>
        <taxon>Dikarya</taxon>
        <taxon>Ascomycota</taxon>
        <taxon>Pezizomycotina</taxon>
        <taxon>Dothideomycetes</taxon>
        <taxon>Dothideomycetes incertae sedis</taxon>
        <taxon>Zopfiaceae</taxon>
        <taxon>Zopfia</taxon>
    </lineage>
</organism>
<dbReference type="Proteomes" id="UP000800200">
    <property type="component" value="Unassembled WGS sequence"/>
</dbReference>
<dbReference type="GO" id="GO:0000981">
    <property type="term" value="F:DNA-binding transcription factor activity, RNA polymerase II-specific"/>
    <property type="evidence" value="ECO:0007669"/>
    <property type="project" value="InterPro"/>
</dbReference>
<dbReference type="Pfam" id="PF00172">
    <property type="entry name" value="Zn_clus"/>
    <property type="match status" value="1"/>
</dbReference>
<dbReference type="CDD" id="cd00067">
    <property type="entry name" value="GAL4"/>
    <property type="match status" value="1"/>
</dbReference>
<dbReference type="InterPro" id="IPR036864">
    <property type="entry name" value="Zn2-C6_fun-type_DNA-bd_sf"/>
</dbReference>
<dbReference type="GO" id="GO:0008270">
    <property type="term" value="F:zinc ion binding"/>
    <property type="evidence" value="ECO:0007669"/>
    <property type="project" value="InterPro"/>
</dbReference>
<dbReference type="EMBL" id="ML994635">
    <property type="protein sequence ID" value="KAF2185039.1"/>
    <property type="molecule type" value="Genomic_DNA"/>
</dbReference>
<dbReference type="SUPFAM" id="SSF57701">
    <property type="entry name" value="Zn2/Cys6 DNA-binding domain"/>
    <property type="match status" value="1"/>
</dbReference>
<dbReference type="InterPro" id="IPR001138">
    <property type="entry name" value="Zn2Cys6_DnaBD"/>
</dbReference>
<evidence type="ECO:0000313" key="5">
    <source>
        <dbReference type="Proteomes" id="UP000800200"/>
    </source>
</evidence>
<gene>
    <name evidence="4" type="ORF">K469DRAFT_632778</name>
</gene>
<keyword evidence="1" id="KW-0539">Nucleus</keyword>
<feature type="region of interest" description="Disordered" evidence="2">
    <location>
        <begin position="292"/>
        <end position="317"/>
    </location>
</feature>
<proteinExistence type="predicted"/>
<dbReference type="OrthoDB" id="3921198at2759"/>
<sequence>MATNYVKMPDSNHRQSPGESWEDLVLWDGEIHDPLFGAPEHHVPESFPLDLHSAPPSAPPSLFDGLSSLDHAFSALSAPVSFADGPVSGDYTFSWLSSASPSFSTTATSPLIGRNDGVHRGPFDPFGAPPSAFATNPSSPLIKRHESAHTGTFGSFDASESAASPQTFNPFVASSPQAFGSFGEASSQEFANVGGWADQPQIIEPIPELEHERAVTIPQPNPRSYNSNYGSLPWAQETPLEQPPARAITIPQTNQRAASYNTNFLSSPRAREVRPVLSVSPDFRPRHRSIALSRSVSRSEPRRSRGSLIPPSPTSNTLGWVSYQPNHQTHRLVPSGADGNRGRRQRGRTKALTTEQRRSAALMRVIGACSNCKKRKEKCDPGIPCKSCLEHYKGDLINHPCRDRLLSDLSESFLSDSLGWHPTIRALNNLADGIGPNKVNPLTSMTYTIPLILGFGPYLHVQVNALHVQDTNALYHNHIVYSWPPSTSSRSVHTHVVLPALLTPAALTTLQDTLDTHLSLLVTSHFRSFPLYCSPLRILREIYVLYRSLPANSPHSRLLHQALKLLVLVHIGGDLTLPLPPTDPVLSQLIHASMAEFPDLESEISPTPCFIRAQLGSVMPELAMSLMRDVLSKLERVLLDRECQEWAIALAAILVLLMTVESIQYHDAKLPYHHSSNTNSDAGRNIGQETGRLDVQGAKSLLTFYSACFSGCHARLKPDWEGDKDIASSYAKSGSRQEDPVSGLRPEDKFVESVREAVKRAGQAGYLSAKVNKERDEGDMGWFFDRLVARLLLLKV</sequence>
<feature type="domain" description="Zn(2)-C6 fungal-type" evidence="3">
    <location>
        <begin position="368"/>
        <end position="403"/>
    </location>
</feature>
<dbReference type="PANTHER" id="PTHR35392:SF3">
    <property type="entry name" value="ZN(2)-C6 FUNGAL-TYPE DOMAIN-CONTAINING PROTEIN"/>
    <property type="match status" value="1"/>
</dbReference>
<keyword evidence="5" id="KW-1185">Reference proteome</keyword>
<evidence type="ECO:0000313" key="4">
    <source>
        <dbReference type="EMBL" id="KAF2185039.1"/>
    </source>
</evidence>
<reference evidence="4" key="1">
    <citation type="journal article" date="2020" name="Stud. Mycol.">
        <title>101 Dothideomycetes genomes: a test case for predicting lifestyles and emergence of pathogens.</title>
        <authorList>
            <person name="Haridas S."/>
            <person name="Albert R."/>
            <person name="Binder M."/>
            <person name="Bloem J."/>
            <person name="Labutti K."/>
            <person name="Salamov A."/>
            <person name="Andreopoulos B."/>
            <person name="Baker S."/>
            <person name="Barry K."/>
            <person name="Bills G."/>
            <person name="Bluhm B."/>
            <person name="Cannon C."/>
            <person name="Castanera R."/>
            <person name="Culley D."/>
            <person name="Daum C."/>
            <person name="Ezra D."/>
            <person name="Gonzalez J."/>
            <person name="Henrissat B."/>
            <person name="Kuo A."/>
            <person name="Liang C."/>
            <person name="Lipzen A."/>
            <person name="Lutzoni F."/>
            <person name="Magnuson J."/>
            <person name="Mondo S."/>
            <person name="Nolan M."/>
            <person name="Ohm R."/>
            <person name="Pangilinan J."/>
            <person name="Park H.-J."/>
            <person name="Ramirez L."/>
            <person name="Alfaro M."/>
            <person name="Sun H."/>
            <person name="Tritt A."/>
            <person name="Yoshinaga Y."/>
            <person name="Zwiers L.-H."/>
            <person name="Turgeon B."/>
            <person name="Goodwin S."/>
            <person name="Spatafora J."/>
            <person name="Crous P."/>
            <person name="Grigoriev I."/>
        </authorList>
    </citation>
    <scope>NUCLEOTIDE SEQUENCE</scope>
    <source>
        <strain evidence="4">CBS 207.26</strain>
    </source>
</reference>
<dbReference type="PROSITE" id="PS50048">
    <property type="entry name" value="ZN2_CY6_FUNGAL_2"/>
    <property type="match status" value="1"/>
</dbReference>
<feature type="region of interest" description="Disordered" evidence="2">
    <location>
        <begin position="329"/>
        <end position="356"/>
    </location>
</feature>
<protein>
    <recommendedName>
        <fullName evidence="3">Zn(2)-C6 fungal-type domain-containing protein</fullName>
    </recommendedName>
</protein>
<dbReference type="SMART" id="SM00066">
    <property type="entry name" value="GAL4"/>
    <property type="match status" value="1"/>
</dbReference>